<feature type="transmembrane region" description="Helical" evidence="1">
    <location>
        <begin position="430"/>
        <end position="456"/>
    </location>
</feature>
<feature type="transmembrane region" description="Helical" evidence="1">
    <location>
        <begin position="165"/>
        <end position="188"/>
    </location>
</feature>
<feature type="transmembrane region" description="Helical" evidence="1">
    <location>
        <begin position="240"/>
        <end position="260"/>
    </location>
</feature>
<feature type="transmembrane region" description="Helical" evidence="1">
    <location>
        <begin position="392"/>
        <end position="418"/>
    </location>
</feature>
<dbReference type="EMBL" id="JBBMFN010000077">
    <property type="protein sequence ID" value="MEQ2468095.1"/>
    <property type="molecule type" value="Genomic_DNA"/>
</dbReference>
<feature type="transmembrane region" description="Helical" evidence="1">
    <location>
        <begin position="128"/>
        <end position="153"/>
    </location>
</feature>
<dbReference type="InterPro" id="IPR025699">
    <property type="entry name" value="ABC2_memb-like"/>
</dbReference>
<evidence type="ECO:0000313" key="2">
    <source>
        <dbReference type="EMBL" id="MEQ2468095.1"/>
    </source>
</evidence>
<dbReference type="RefSeq" id="WP_349205318.1">
    <property type="nucleotide sequence ID" value="NZ_JBBMFN010000077.1"/>
</dbReference>
<dbReference type="Pfam" id="PF13346">
    <property type="entry name" value="ABC2_membrane_5"/>
    <property type="match status" value="1"/>
</dbReference>
<protein>
    <submittedName>
        <fullName evidence="2">ABC transporter permease subunit</fullName>
    </submittedName>
</protein>
<keyword evidence="3" id="KW-1185">Reference proteome</keyword>
<organism evidence="2 3">
    <name type="scientific">Niallia hominis</name>
    <dbReference type="NCBI Taxonomy" id="3133173"/>
    <lineage>
        <taxon>Bacteria</taxon>
        <taxon>Bacillati</taxon>
        <taxon>Bacillota</taxon>
        <taxon>Bacilli</taxon>
        <taxon>Bacillales</taxon>
        <taxon>Bacillaceae</taxon>
        <taxon>Niallia</taxon>
    </lineage>
</organism>
<dbReference type="Proteomes" id="UP001465426">
    <property type="component" value="Unassembled WGS sequence"/>
</dbReference>
<reference evidence="2 3" key="1">
    <citation type="submission" date="2024-03" db="EMBL/GenBank/DDBJ databases">
        <title>Human intestinal bacterial collection.</title>
        <authorList>
            <person name="Pauvert C."/>
            <person name="Hitch T.C.A."/>
            <person name="Clavel T."/>
        </authorList>
    </citation>
    <scope>NUCLEOTIDE SEQUENCE [LARGE SCALE GENOMIC DNA]</scope>
    <source>
        <strain evidence="2 3">CLA-SR-H024</strain>
    </source>
</reference>
<evidence type="ECO:0000256" key="1">
    <source>
        <dbReference type="SAM" id="Phobius"/>
    </source>
</evidence>
<feature type="transmembrane region" description="Helical" evidence="1">
    <location>
        <begin position="299"/>
        <end position="318"/>
    </location>
</feature>
<comment type="caution">
    <text evidence="2">The sequence shown here is derived from an EMBL/GenBank/DDBJ whole genome shotgun (WGS) entry which is preliminary data.</text>
</comment>
<evidence type="ECO:0000313" key="3">
    <source>
        <dbReference type="Proteomes" id="UP001465426"/>
    </source>
</evidence>
<keyword evidence="1" id="KW-0812">Transmembrane</keyword>
<keyword evidence="1" id="KW-0472">Membrane</keyword>
<name>A0ABV1F5M2_9BACI</name>
<feature type="transmembrane region" description="Helical" evidence="1">
    <location>
        <begin position="346"/>
        <end position="365"/>
    </location>
</feature>
<feature type="transmembrane region" description="Helical" evidence="1">
    <location>
        <begin position="463"/>
        <end position="483"/>
    </location>
</feature>
<proteinExistence type="predicted"/>
<feature type="transmembrane region" description="Helical" evidence="1">
    <location>
        <begin position="503"/>
        <end position="523"/>
    </location>
</feature>
<sequence>MNRNRFANTGLLSRFILRLDRIRILLWLIGLVLFTLITPPALDGLYQTQQDRDAITETMTNPAMTAMLGTGDLDHYTIGAMTAHQMIVMTAVIVGIMAILLVTRHTRADEEDGRIEILRSLPTGRLSYLNATLIVTSGTFIALALLIGFGLYALGIESMDLEGSLLYGAALGGTGFVFTGVTAVFAQLSENSRGTIGWSIAVLILSYLFRAVTDVSNETLTWISPLGWVSKAAVYSSNNWGAILLMLALAAILYVLANFLNSIRDLEQGFIAAKSGRRYASRFLQSPLGLAFRLQRTGFIAWAIGLYILGASYGSIFGDLESFFEGNDMYQQMLQHAEGTSIVEQFIPTLMIVLSLIATIPPVMAMNKLRVEEKKGRLEHLLVRAISREKLIGSYVVLALVNGLVMLSLSAVGLWSAAVSVIEEGISFSMIYHAAIVYFPAMIVMIGFAAILNGLLPRFTSWIWGYFLYSFFVLYLGNLFQFPNWVGKLSPFGHVPQVPIEDATFLPLFILIIIGAGLMVASVKGFPKRDVQG</sequence>
<accession>A0ABV1F5M2</accession>
<keyword evidence="1" id="KW-1133">Transmembrane helix</keyword>
<feature type="transmembrane region" description="Helical" evidence="1">
    <location>
        <begin position="83"/>
        <end position="102"/>
    </location>
</feature>
<feature type="transmembrane region" description="Helical" evidence="1">
    <location>
        <begin position="24"/>
        <end position="42"/>
    </location>
</feature>
<feature type="transmembrane region" description="Helical" evidence="1">
    <location>
        <begin position="195"/>
        <end position="212"/>
    </location>
</feature>
<gene>
    <name evidence="2" type="ORF">WMO63_20770</name>
</gene>